<dbReference type="Proteomes" id="UP000298030">
    <property type="component" value="Unassembled WGS sequence"/>
</dbReference>
<evidence type="ECO:0000313" key="3">
    <source>
        <dbReference type="Proteomes" id="UP000298030"/>
    </source>
</evidence>
<name>A0A4Y7SA02_COPMI</name>
<dbReference type="OrthoDB" id="2269034at2759"/>
<organism evidence="2 3">
    <name type="scientific">Coprinellus micaceus</name>
    <name type="common">Glistening ink-cap mushroom</name>
    <name type="synonym">Coprinus micaceus</name>
    <dbReference type="NCBI Taxonomy" id="71717"/>
    <lineage>
        <taxon>Eukaryota</taxon>
        <taxon>Fungi</taxon>
        <taxon>Dikarya</taxon>
        <taxon>Basidiomycota</taxon>
        <taxon>Agaricomycotina</taxon>
        <taxon>Agaricomycetes</taxon>
        <taxon>Agaricomycetidae</taxon>
        <taxon>Agaricales</taxon>
        <taxon>Agaricineae</taxon>
        <taxon>Psathyrellaceae</taxon>
        <taxon>Coprinellus</taxon>
    </lineage>
</organism>
<comment type="caution">
    <text evidence="2">The sequence shown here is derived from an EMBL/GenBank/DDBJ whole genome shotgun (WGS) entry which is preliminary data.</text>
</comment>
<accession>A0A4Y7SA02</accession>
<evidence type="ECO:0000256" key="1">
    <source>
        <dbReference type="SAM" id="MobiDB-lite"/>
    </source>
</evidence>
<feature type="compositionally biased region" description="Polar residues" evidence="1">
    <location>
        <begin position="134"/>
        <end position="145"/>
    </location>
</feature>
<gene>
    <name evidence="2" type="ORF">FA13DRAFT_1822214</name>
</gene>
<evidence type="ECO:0000313" key="2">
    <source>
        <dbReference type="EMBL" id="TEB18181.1"/>
    </source>
</evidence>
<keyword evidence="3" id="KW-1185">Reference proteome</keyword>
<dbReference type="SUPFAM" id="SSF52047">
    <property type="entry name" value="RNI-like"/>
    <property type="match status" value="1"/>
</dbReference>
<dbReference type="Gene3D" id="3.80.10.10">
    <property type="entry name" value="Ribonuclease Inhibitor"/>
    <property type="match status" value="1"/>
</dbReference>
<evidence type="ECO:0008006" key="4">
    <source>
        <dbReference type="Google" id="ProtNLM"/>
    </source>
</evidence>
<feature type="region of interest" description="Disordered" evidence="1">
    <location>
        <begin position="26"/>
        <end position="147"/>
    </location>
</feature>
<dbReference type="EMBL" id="QPFP01000282">
    <property type="protein sequence ID" value="TEB18181.1"/>
    <property type="molecule type" value="Genomic_DNA"/>
</dbReference>
<feature type="compositionally biased region" description="Basic and acidic residues" evidence="1">
    <location>
        <begin position="99"/>
        <end position="114"/>
    </location>
</feature>
<protein>
    <recommendedName>
        <fullName evidence="4">F-box domain-containing protein</fullName>
    </recommendedName>
</protein>
<sequence>MNREPSEATMDRLLGRFLEEFECGLREVSGEEQSDVAEGGEVLGEEFGSESGHTFGESAATDWAEAYGEEDASRPSKTAPEELEPGHKVGIVKESGTSGRREPEQPASRNEGKAGAKKTRAQARGSKVAVKKMPQTQRTSGSAFNPGTPINRWGKELLVLIFAMVVDAGRTTAADYPNPEVTISHVCRNWRNVALSAPSLWTFFHFDGSAAECVPNDRLKAYLKRSKKLPLDLWLAVINDGPLPYYEQREVVELLIPHLNRCRRFSLETDEAAHFHEFACDIEDMEAPLLQTFAFSGTTWLDNFDEKKILSNWSPNTFLGGSPSLKFVTLSCLGIAEYRPPLDAVVDLRLEADFCSDFSVRCNSDALDGILTLPHLRALSIRGSFFEIASIPNGTTVEAKSLEHFRCDQHTEGPNLVSVGEYFLSRIYGPRLMSLTLEDLTEIEEYQVCRYPSLETLHVQYPSYLGNLPLIKEIFSRAPAIRQLIWSGEDHHPTDPVPLFQALAESGLLCSVQEVAINAKLSDPDKIVDPLMSAFPKLSILRVREEYLDSLDVTPFTESALQVESLGSSTTRPRSSWGYAPDTWQYD</sequence>
<dbReference type="STRING" id="71717.A0A4Y7SA02"/>
<proteinExistence type="predicted"/>
<dbReference type="AlphaFoldDB" id="A0A4Y7SA02"/>
<dbReference type="InterPro" id="IPR032675">
    <property type="entry name" value="LRR_dom_sf"/>
</dbReference>
<reference evidence="2 3" key="1">
    <citation type="journal article" date="2019" name="Nat. Ecol. Evol.">
        <title>Megaphylogeny resolves global patterns of mushroom evolution.</title>
        <authorList>
            <person name="Varga T."/>
            <person name="Krizsan K."/>
            <person name="Foldi C."/>
            <person name="Dima B."/>
            <person name="Sanchez-Garcia M."/>
            <person name="Sanchez-Ramirez S."/>
            <person name="Szollosi G.J."/>
            <person name="Szarkandi J.G."/>
            <person name="Papp V."/>
            <person name="Albert L."/>
            <person name="Andreopoulos W."/>
            <person name="Angelini C."/>
            <person name="Antonin V."/>
            <person name="Barry K.W."/>
            <person name="Bougher N.L."/>
            <person name="Buchanan P."/>
            <person name="Buyck B."/>
            <person name="Bense V."/>
            <person name="Catcheside P."/>
            <person name="Chovatia M."/>
            <person name="Cooper J."/>
            <person name="Damon W."/>
            <person name="Desjardin D."/>
            <person name="Finy P."/>
            <person name="Geml J."/>
            <person name="Haridas S."/>
            <person name="Hughes K."/>
            <person name="Justo A."/>
            <person name="Karasinski D."/>
            <person name="Kautmanova I."/>
            <person name="Kiss B."/>
            <person name="Kocsube S."/>
            <person name="Kotiranta H."/>
            <person name="LaButti K.M."/>
            <person name="Lechner B.E."/>
            <person name="Liimatainen K."/>
            <person name="Lipzen A."/>
            <person name="Lukacs Z."/>
            <person name="Mihaltcheva S."/>
            <person name="Morgado L.N."/>
            <person name="Niskanen T."/>
            <person name="Noordeloos M.E."/>
            <person name="Ohm R.A."/>
            <person name="Ortiz-Santana B."/>
            <person name="Ovrebo C."/>
            <person name="Racz N."/>
            <person name="Riley R."/>
            <person name="Savchenko A."/>
            <person name="Shiryaev A."/>
            <person name="Soop K."/>
            <person name="Spirin V."/>
            <person name="Szebenyi C."/>
            <person name="Tomsovsky M."/>
            <person name="Tulloss R.E."/>
            <person name="Uehling J."/>
            <person name="Grigoriev I.V."/>
            <person name="Vagvolgyi C."/>
            <person name="Papp T."/>
            <person name="Martin F.M."/>
            <person name="Miettinen O."/>
            <person name="Hibbett D.S."/>
            <person name="Nagy L.G."/>
        </authorList>
    </citation>
    <scope>NUCLEOTIDE SEQUENCE [LARGE SCALE GENOMIC DNA]</scope>
    <source>
        <strain evidence="2 3">FP101781</strain>
    </source>
</reference>